<feature type="region of interest" description="Disordered" evidence="1">
    <location>
        <begin position="1"/>
        <end position="117"/>
    </location>
</feature>
<evidence type="ECO:0000313" key="2">
    <source>
        <dbReference type="EMBL" id="MBB4885517.1"/>
    </source>
</evidence>
<gene>
    <name evidence="2" type="ORF">FHS38_001545</name>
</gene>
<accession>A0A7W7L8T2</accession>
<feature type="region of interest" description="Disordered" evidence="1">
    <location>
        <begin position="1126"/>
        <end position="1149"/>
    </location>
</feature>
<name>A0A7W7L8T2_STRNE</name>
<proteinExistence type="predicted"/>
<organism evidence="2 3">
    <name type="scientific">Streptomyces netropsis</name>
    <name type="common">Streptoverticillium netropsis</name>
    <dbReference type="NCBI Taxonomy" id="55404"/>
    <lineage>
        <taxon>Bacteria</taxon>
        <taxon>Bacillati</taxon>
        <taxon>Actinomycetota</taxon>
        <taxon>Actinomycetes</taxon>
        <taxon>Kitasatosporales</taxon>
        <taxon>Streptomycetaceae</taxon>
        <taxon>Streptomyces</taxon>
    </lineage>
</organism>
<evidence type="ECO:0008006" key="4">
    <source>
        <dbReference type="Google" id="ProtNLM"/>
    </source>
</evidence>
<feature type="region of interest" description="Disordered" evidence="1">
    <location>
        <begin position="192"/>
        <end position="275"/>
    </location>
</feature>
<dbReference type="Proteomes" id="UP000556436">
    <property type="component" value="Unassembled WGS sequence"/>
</dbReference>
<feature type="compositionally biased region" description="Low complexity" evidence="1">
    <location>
        <begin position="63"/>
        <end position="95"/>
    </location>
</feature>
<evidence type="ECO:0000313" key="3">
    <source>
        <dbReference type="Proteomes" id="UP000556436"/>
    </source>
</evidence>
<dbReference type="AlphaFoldDB" id="A0A7W7L8T2"/>
<comment type="caution">
    <text evidence="2">The sequence shown here is derived from an EMBL/GenBank/DDBJ whole genome shotgun (WGS) entry which is preliminary data.</text>
</comment>
<dbReference type="EMBL" id="JACHJG010000002">
    <property type="protein sequence ID" value="MBB4885517.1"/>
    <property type="molecule type" value="Genomic_DNA"/>
</dbReference>
<dbReference type="RefSeq" id="WP_184732088.1">
    <property type="nucleotide sequence ID" value="NZ_BMRW01000011.1"/>
</dbReference>
<evidence type="ECO:0000256" key="1">
    <source>
        <dbReference type="SAM" id="MobiDB-lite"/>
    </source>
</evidence>
<feature type="compositionally biased region" description="Pro residues" evidence="1">
    <location>
        <begin position="237"/>
        <end position="263"/>
    </location>
</feature>
<keyword evidence="3" id="KW-1185">Reference proteome</keyword>
<sequence>MSPASGSPATPPPVVTRASARPGRTAPAKLKAVAERRAPAPLPSPDRRPARGASPGPDTGSKRAAAGAGRPARPTVGNAATAALAARRAAAPAGRVGEGKAGRAPTGERGAKAAPGLRRIAAEVTAAQRLLTRHPTPDAEAEAARCAAVPPPGERAALAGPNQADAIARAQVKPFDRAEFIARFERRIEKQKPVDAQAAKDLADPNRQDTFTPELSGEVRAAADTSTGEVRATAATPPDPSGVPERPPVPLVADRPPPAPAPPRAADAVPPRLPDRAVDLSPHACATTAEMNRAGLSEETLRRANEPAFSAALASKEEAEKDTALAPGAFRAGEAQQRAAAEQRAAGVGKTAMAAMAGIRVTTGKAVTGGKESARARTQARRTEITARLEEIYAETKRNVEAALAGLDDVVRTHFDTKAKEARQRFLDACARSWWDFLTGEPDYVRHSARYTAEIRTAVDEIAALVERRVREAREKAADGRRRMTEFVKGLDRSVQAFGEEAAAGFAARFDELETSVDERADAAVDRLAEAYTQAQQETDAALTELKESNKSLWERARDAVAGAVKILLDLKNLLIGVVKRAAGVAQRIVTRPIDFLRNLGASVEAGLTLFLSNIVTHLKAALQEWLFGNLAAAGVELPERWDLRGIVKTVLSLFGISWAFIRSELLKHMPESVLNTVIGAVKVLGLIKDKGVGALWEEIRETIGDLRQQAFEMIKSFVVETVLKAGITWLLSLITPAGALVKAVMAVYDFLTFLVEKARALAEFVNSILDTLEDICDGVSQKVTTKIESSLARTLPIAIDLFARVLRLGAVPAKVKEVLGKVGAPVRGFVSKVIAQAAAVAKRLLAGGARALGGVDRRTDAERAKDRDAAVAAGVKAVNLLGRTPLTGRFVRITLTAIRVRFRVRKLWLKAHAGHWWVAAENSAEVKEKTDKELLTKQQVTALADQAKKSCANAAAIHQSLYKGSKGTVVVAAGPTSADHETQGATERHAEDFDKGLGKMTKRERADAVRTSVMNESMASAFSLSLDIAKGRDNKLSKAERHLAALNEGAFLPRPHVGDRTFRGEMRAADAEIMYYHHRNAGGSVKFLGVSTLRVCPSCTDYFITRARKENKHIAIGEITGHAKLFRPEGPPLDNADQYDPEKLPESG</sequence>
<protein>
    <recommendedName>
        <fullName evidence="4">Phage-related protein</fullName>
    </recommendedName>
</protein>
<reference evidence="2 3" key="1">
    <citation type="submission" date="2020-08" db="EMBL/GenBank/DDBJ databases">
        <title>Genomic Encyclopedia of Type Strains, Phase III (KMG-III): the genomes of soil and plant-associated and newly described type strains.</title>
        <authorList>
            <person name="Whitman W."/>
        </authorList>
    </citation>
    <scope>NUCLEOTIDE SEQUENCE [LARGE SCALE GENOMIC DNA]</scope>
    <source>
        <strain evidence="2 3">CECT 3265</strain>
    </source>
</reference>